<accession>A0ACB7RU91</accession>
<dbReference type="Proteomes" id="UP000821845">
    <property type="component" value="Chromosome 7"/>
</dbReference>
<evidence type="ECO:0000313" key="2">
    <source>
        <dbReference type="Proteomes" id="UP000821845"/>
    </source>
</evidence>
<evidence type="ECO:0000313" key="1">
    <source>
        <dbReference type="EMBL" id="KAH6925760.1"/>
    </source>
</evidence>
<name>A0ACB7RU91_HYAAI</name>
<dbReference type="EMBL" id="CM023487">
    <property type="protein sequence ID" value="KAH6925760.1"/>
    <property type="molecule type" value="Genomic_DNA"/>
</dbReference>
<sequence length="260" mass="27483">MDSAHSPSSSYVHWCGGCGAYKCGENATESLFVVGYGFRMDGTLHRSRRGRLDYSALEFVPPRFVCVLCEKHQGPFKGVKGFKASRLQGILLFISPAVPSLFLTCCREIAQIYDTPRRQGCFSSRCNSNSSSPSRATAARAAPARPAPTGTTTTTVARTALPVPQPHTTTRPPRCRRAVEDLEAELAAVTTTALPHPPRPQDSNRRSIGGSGGPKSPGGIGADDNSCGSYGDSSAAPSSPTPLSTTSESSRSPSPRQGPQ</sequence>
<gene>
    <name evidence="1" type="ORF">HPB50_009805</name>
</gene>
<keyword evidence="2" id="KW-1185">Reference proteome</keyword>
<organism evidence="1 2">
    <name type="scientific">Hyalomma asiaticum</name>
    <name type="common">Tick</name>
    <dbReference type="NCBI Taxonomy" id="266040"/>
    <lineage>
        <taxon>Eukaryota</taxon>
        <taxon>Metazoa</taxon>
        <taxon>Ecdysozoa</taxon>
        <taxon>Arthropoda</taxon>
        <taxon>Chelicerata</taxon>
        <taxon>Arachnida</taxon>
        <taxon>Acari</taxon>
        <taxon>Parasitiformes</taxon>
        <taxon>Ixodida</taxon>
        <taxon>Ixodoidea</taxon>
        <taxon>Ixodidae</taxon>
        <taxon>Hyalomminae</taxon>
        <taxon>Hyalomma</taxon>
    </lineage>
</organism>
<proteinExistence type="predicted"/>
<protein>
    <submittedName>
        <fullName evidence="1">Uncharacterized protein</fullName>
    </submittedName>
</protein>
<reference evidence="1" key="1">
    <citation type="submission" date="2020-05" db="EMBL/GenBank/DDBJ databases">
        <title>Large-scale comparative analyses of tick genomes elucidate their genetic diversity and vector capacities.</title>
        <authorList>
            <person name="Jia N."/>
            <person name="Wang J."/>
            <person name="Shi W."/>
            <person name="Du L."/>
            <person name="Sun Y."/>
            <person name="Zhan W."/>
            <person name="Jiang J."/>
            <person name="Wang Q."/>
            <person name="Zhang B."/>
            <person name="Ji P."/>
            <person name="Sakyi L.B."/>
            <person name="Cui X."/>
            <person name="Yuan T."/>
            <person name="Jiang B."/>
            <person name="Yang W."/>
            <person name="Lam T.T.-Y."/>
            <person name="Chang Q."/>
            <person name="Ding S."/>
            <person name="Wang X."/>
            <person name="Zhu J."/>
            <person name="Ruan X."/>
            <person name="Zhao L."/>
            <person name="Wei J."/>
            <person name="Que T."/>
            <person name="Du C."/>
            <person name="Cheng J."/>
            <person name="Dai P."/>
            <person name="Han X."/>
            <person name="Huang E."/>
            <person name="Gao Y."/>
            <person name="Liu J."/>
            <person name="Shao H."/>
            <person name="Ye R."/>
            <person name="Li L."/>
            <person name="Wei W."/>
            <person name="Wang X."/>
            <person name="Wang C."/>
            <person name="Yang T."/>
            <person name="Huo Q."/>
            <person name="Li W."/>
            <person name="Guo W."/>
            <person name="Chen H."/>
            <person name="Zhou L."/>
            <person name="Ni X."/>
            <person name="Tian J."/>
            <person name="Zhou Y."/>
            <person name="Sheng Y."/>
            <person name="Liu T."/>
            <person name="Pan Y."/>
            <person name="Xia L."/>
            <person name="Li J."/>
            <person name="Zhao F."/>
            <person name="Cao W."/>
        </authorList>
    </citation>
    <scope>NUCLEOTIDE SEQUENCE</scope>
    <source>
        <strain evidence="1">Hyas-2018</strain>
    </source>
</reference>
<comment type="caution">
    <text evidence="1">The sequence shown here is derived from an EMBL/GenBank/DDBJ whole genome shotgun (WGS) entry which is preliminary data.</text>
</comment>